<evidence type="ECO:0000313" key="3">
    <source>
        <dbReference type="Proteomes" id="UP000735302"/>
    </source>
</evidence>
<sequence>MSDPRESSTGQQLHQQKLQYVSQCYGETETKISSLKSVGWPGQEERSPSCGWQAGSEIEPRETPSNVNTTKLGNGKTEKHGN</sequence>
<gene>
    <name evidence="2" type="ORF">PoB_001852800</name>
</gene>
<keyword evidence="3" id="KW-1185">Reference proteome</keyword>
<dbReference type="EMBL" id="BLXT01002217">
    <property type="protein sequence ID" value="GFN92022.1"/>
    <property type="molecule type" value="Genomic_DNA"/>
</dbReference>
<dbReference type="AlphaFoldDB" id="A0AAV3ZBP6"/>
<feature type="compositionally biased region" description="Polar residues" evidence="1">
    <location>
        <begin position="63"/>
        <end position="72"/>
    </location>
</feature>
<name>A0AAV3ZBP6_9GAST</name>
<organism evidence="2 3">
    <name type="scientific">Plakobranchus ocellatus</name>
    <dbReference type="NCBI Taxonomy" id="259542"/>
    <lineage>
        <taxon>Eukaryota</taxon>
        <taxon>Metazoa</taxon>
        <taxon>Spiralia</taxon>
        <taxon>Lophotrochozoa</taxon>
        <taxon>Mollusca</taxon>
        <taxon>Gastropoda</taxon>
        <taxon>Heterobranchia</taxon>
        <taxon>Euthyneura</taxon>
        <taxon>Panpulmonata</taxon>
        <taxon>Sacoglossa</taxon>
        <taxon>Placobranchoidea</taxon>
        <taxon>Plakobranchidae</taxon>
        <taxon>Plakobranchus</taxon>
    </lineage>
</organism>
<evidence type="ECO:0000256" key="1">
    <source>
        <dbReference type="SAM" id="MobiDB-lite"/>
    </source>
</evidence>
<dbReference type="Proteomes" id="UP000735302">
    <property type="component" value="Unassembled WGS sequence"/>
</dbReference>
<comment type="caution">
    <text evidence="2">The sequence shown here is derived from an EMBL/GenBank/DDBJ whole genome shotgun (WGS) entry which is preliminary data.</text>
</comment>
<protein>
    <submittedName>
        <fullName evidence="2">Uncharacterized protein</fullName>
    </submittedName>
</protein>
<proteinExistence type="predicted"/>
<accession>A0AAV3ZBP6</accession>
<feature type="region of interest" description="Disordered" evidence="1">
    <location>
        <begin position="35"/>
        <end position="82"/>
    </location>
</feature>
<reference evidence="2 3" key="1">
    <citation type="journal article" date="2021" name="Elife">
        <title>Chloroplast acquisition without the gene transfer in kleptoplastic sea slugs, Plakobranchus ocellatus.</title>
        <authorList>
            <person name="Maeda T."/>
            <person name="Takahashi S."/>
            <person name="Yoshida T."/>
            <person name="Shimamura S."/>
            <person name="Takaki Y."/>
            <person name="Nagai Y."/>
            <person name="Toyoda A."/>
            <person name="Suzuki Y."/>
            <person name="Arimoto A."/>
            <person name="Ishii H."/>
            <person name="Satoh N."/>
            <person name="Nishiyama T."/>
            <person name="Hasebe M."/>
            <person name="Maruyama T."/>
            <person name="Minagawa J."/>
            <person name="Obokata J."/>
            <person name="Shigenobu S."/>
        </authorList>
    </citation>
    <scope>NUCLEOTIDE SEQUENCE [LARGE SCALE GENOMIC DNA]</scope>
</reference>
<evidence type="ECO:0000313" key="2">
    <source>
        <dbReference type="EMBL" id="GFN92022.1"/>
    </source>
</evidence>